<feature type="region of interest" description="Disordered" evidence="1">
    <location>
        <begin position="62"/>
        <end position="95"/>
    </location>
</feature>
<sequence length="130" mass="13595">MEENAAWLRLRELRMELGLATKLLPASASPTARRLDNPDTAVPAPPRGELGVEYMTGEWSLQAAESSRNEEGGECAEDGERFVGGHGGDGRANVPGRSERAAAALRRVVVVVGGLGLGLEGGDGSEAAER</sequence>
<evidence type="ECO:0000256" key="1">
    <source>
        <dbReference type="SAM" id="MobiDB-lite"/>
    </source>
</evidence>
<comment type="caution">
    <text evidence="2">The sequence shown here is derived from an EMBL/GenBank/DDBJ whole genome shotgun (WGS) entry which is preliminary data.</text>
</comment>
<organism evidence="2 3">
    <name type="scientific">Zizania palustris</name>
    <name type="common">Northern wild rice</name>
    <dbReference type="NCBI Taxonomy" id="103762"/>
    <lineage>
        <taxon>Eukaryota</taxon>
        <taxon>Viridiplantae</taxon>
        <taxon>Streptophyta</taxon>
        <taxon>Embryophyta</taxon>
        <taxon>Tracheophyta</taxon>
        <taxon>Spermatophyta</taxon>
        <taxon>Magnoliopsida</taxon>
        <taxon>Liliopsida</taxon>
        <taxon>Poales</taxon>
        <taxon>Poaceae</taxon>
        <taxon>BOP clade</taxon>
        <taxon>Oryzoideae</taxon>
        <taxon>Oryzeae</taxon>
        <taxon>Zizaniinae</taxon>
        <taxon>Zizania</taxon>
    </lineage>
</organism>
<dbReference type="AlphaFoldDB" id="A0A8J5VR15"/>
<reference evidence="2" key="2">
    <citation type="submission" date="2021-02" db="EMBL/GenBank/DDBJ databases">
        <authorList>
            <person name="Kimball J.A."/>
            <person name="Haas M.W."/>
            <person name="Macchietto M."/>
            <person name="Kono T."/>
            <person name="Duquette J."/>
            <person name="Shao M."/>
        </authorList>
    </citation>
    <scope>NUCLEOTIDE SEQUENCE</scope>
    <source>
        <tissue evidence="2">Fresh leaf tissue</tissue>
    </source>
</reference>
<name>A0A8J5VR15_ZIZPA</name>
<dbReference type="Proteomes" id="UP000729402">
    <property type="component" value="Unassembled WGS sequence"/>
</dbReference>
<feature type="region of interest" description="Disordered" evidence="1">
    <location>
        <begin position="25"/>
        <end position="50"/>
    </location>
</feature>
<dbReference type="EMBL" id="JAAALK010000282">
    <property type="protein sequence ID" value="KAG8077385.1"/>
    <property type="molecule type" value="Genomic_DNA"/>
</dbReference>
<reference evidence="2" key="1">
    <citation type="journal article" date="2021" name="bioRxiv">
        <title>Whole Genome Assembly and Annotation of Northern Wild Rice, Zizania palustris L., Supports a Whole Genome Duplication in the Zizania Genus.</title>
        <authorList>
            <person name="Haas M."/>
            <person name="Kono T."/>
            <person name="Macchietto M."/>
            <person name="Millas R."/>
            <person name="McGilp L."/>
            <person name="Shao M."/>
            <person name="Duquette J."/>
            <person name="Hirsch C.N."/>
            <person name="Kimball J."/>
        </authorList>
    </citation>
    <scope>NUCLEOTIDE SEQUENCE</scope>
    <source>
        <tissue evidence="2">Fresh leaf tissue</tissue>
    </source>
</reference>
<evidence type="ECO:0000313" key="2">
    <source>
        <dbReference type="EMBL" id="KAG8077385.1"/>
    </source>
</evidence>
<accession>A0A8J5VR15</accession>
<keyword evidence="3" id="KW-1185">Reference proteome</keyword>
<protein>
    <submittedName>
        <fullName evidence="2">Uncharacterized protein</fullName>
    </submittedName>
</protein>
<evidence type="ECO:0000313" key="3">
    <source>
        <dbReference type="Proteomes" id="UP000729402"/>
    </source>
</evidence>
<gene>
    <name evidence="2" type="ORF">GUJ93_ZPchr0007g6039</name>
</gene>
<proteinExistence type="predicted"/>